<protein>
    <submittedName>
        <fullName evidence="2">Uncharacterized protein</fullName>
    </submittedName>
</protein>
<name>A0A074VDW8_9NEIS</name>
<feature type="transmembrane region" description="Helical" evidence="1">
    <location>
        <begin position="6"/>
        <end position="23"/>
    </location>
</feature>
<organism evidence="2 3">
    <name type="scientific">Snodgrassella alvi SCGC AB-598-J21</name>
    <dbReference type="NCBI Taxonomy" id="1385367"/>
    <lineage>
        <taxon>Bacteria</taxon>
        <taxon>Pseudomonadati</taxon>
        <taxon>Pseudomonadota</taxon>
        <taxon>Betaproteobacteria</taxon>
        <taxon>Neisseriales</taxon>
        <taxon>Neisseriaceae</taxon>
        <taxon>Snodgrassella</taxon>
    </lineage>
</organism>
<keyword evidence="1" id="KW-1133">Transmembrane helix</keyword>
<proteinExistence type="predicted"/>
<gene>
    <name evidence="2" type="ORF">SASC598J21_002220</name>
</gene>
<comment type="caution">
    <text evidence="2">The sequence shown here is derived from an EMBL/GenBank/DDBJ whole genome shotgun (WGS) entry which is preliminary data.</text>
</comment>
<dbReference type="AlphaFoldDB" id="A0A074VDW8"/>
<keyword evidence="1" id="KW-0472">Membrane</keyword>
<keyword evidence="1" id="KW-0812">Transmembrane</keyword>
<accession>A0A074VDW8</accession>
<dbReference type="Proteomes" id="UP000027644">
    <property type="component" value="Unassembled WGS sequence"/>
</dbReference>
<evidence type="ECO:0000313" key="3">
    <source>
        <dbReference type="Proteomes" id="UP000027644"/>
    </source>
</evidence>
<evidence type="ECO:0000256" key="1">
    <source>
        <dbReference type="SAM" id="Phobius"/>
    </source>
</evidence>
<reference evidence="2 3" key="1">
    <citation type="journal article" date="2014" name="PLoS Genet.">
        <title>Hidden diversity in honey bee gut symbionts detected by single-cell genomics.</title>
        <authorList>
            <person name="Engel P."/>
            <person name="Stepanauskas R."/>
            <person name="Moran N."/>
        </authorList>
    </citation>
    <scope>NUCLEOTIDE SEQUENCE [LARGE SCALE GENOMIC DNA]</scope>
    <source>
        <strain evidence="2 3">SCGC AB-598-J21</strain>
    </source>
</reference>
<dbReference type="EMBL" id="AVQL01000186">
    <property type="protein sequence ID" value="KEQ01997.1"/>
    <property type="molecule type" value="Genomic_DNA"/>
</dbReference>
<sequence>MGSVLFLQAITVIFSLSIVTTLLNKRLFDMPQAIGVPIVSAILVFALQWG</sequence>
<evidence type="ECO:0000313" key="2">
    <source>
        <dbReference type="EMBL" id="KEQ01997.1"/>
    </source>
</evidence>
<feature type="transmembrane region" description="Helical" evidence="1">
    <location>
        <begin position="30"/>
        <end position="49"/>
    </location>
</feature>
<feature type="non-terminal residue" evidence="2">
    <location>
        <position position="50"/>
    </location>
</feature>